<proteinExistence type="predicted"/>
<sequence length="59" mass="6909">DSDIPHRTKLARLIIDKFIEEHNKLKCELQNTLGRISFTSDCWSDINLQTHMAISGHWM</sequence>
<dbReference type="HOGENOM" id="CLU_155624_2_0_1"/>
<reference evidence="2" key="1">
    <citation type="journal article" date="2014" name="Proc. Natl. Acad. Sci. U.S.A.">
        <title>Extensive sampling of basidiomycete genomes demonstrates inadequacy of the white-rot/brown-rot paradigm for wood decay fungi.</title>
        <authorList>
            <person name="Riley R."/>
            <person name="Salamov A.A."/>
            <person name="Brown D.W."/>
            <person name="Nagy L.G."/>
            <person name="Floudas D."/>
            <person name="Held B.W."/>
            <person name="Levasseur A."/>
            <person name="Lombard V."/>
            <person name="Morin E."/>
            <person name="Otillar R."/>
            <person name="Lindquist E.A."/>
            <person name="Sun H."/>
            <person name="LaButti K.M."/>
            <person name="Schmutz J."/>
            <person name="Jabbour D."/>
            <person name="Luo H."/>
            <person name="Baker S.E."/>
            <person name="Pisabarro A.G."/>
            <person name="Walton J.D."/>
            <person name="Blanchette R.A."/>
            <person name="Henrissat B."/>
            <person name="Martin F."/>
            <person name="Cullen D."/>
            <person name="Hibbett D.S."/>
            <person name="Grigoriev I.V."/>
        </authorList>
    </citation>
    <scope>NUCLEOTIDE SEQUENCE [LARGE SCALE GENOMIC DNA]</scope>
    <source>
        <strain evidence="2">MUCL 33604</strain>
    </source>
</reference>
<evidence type="ECO:0000313" key="2">
    <source>
        <dbReference type="Proteomes" id="UP000027265"/>
    </source>
</evidence>
<dbReference type="AlphaFoldDB" id="A0A067P9F1"/>
<evidence type="ECO:0000313" key="1">
    <source>
        <dbReference type="EMBL" id="KDQ51399.1"/>
    </source>
</evidence>
<accession>A0A067P9F1</accession>
<dbReference type="OrthoDB" id="1607513at2759"/>
<protein>
    <recommendedName>
        <fullName evidence="3">hAT-like transposase RNase-H fold domain-containing protein</fullName>
    </recommendedName>
</protein>
<feature type="non-terminal residue" evidence="1">
    <location>
        <position position="59"/>
    </location>
</feature>
<gene>
    <name evidence="1" type="ORF">JAAARDRAFT_105030</name>
</gene>
<organism evidence="1 2">
    <name type="scientific">Jaapia argillacea MUCL 33604</name>
    <dbReference type="NCBI Taxonomy" id="933084"/>
    <lineage>
        <taxon>Eukaryota</taxon>
        <taxon>Fungi</taxon>
        <taxon>Dikarya</taxon>
        <taxon>Basidiomycota</taxon>
        <taxon>Agaricomycotina</taxon>
        <taxon>Agaricomycetes</taxon>
        <taxon>Agaricomycetidae</taxon>
        <taxon>Jaapiales</taxon>
        <taxon>Jaapiaceae</taxon>
        <taxon>Jaapia</taxon>
    </lineage>
</organism>
<name>A0A067P9F1_9AGAM</name>
<keyword evidence="2" id="KW-1185">Reference proteome</keyword>
<dbReference type="Proteomes" id="UP000027265">
    <property type="component" value="Unassembled WGS sequence"/>
</dbReference>
<feature type="non-terminal residue" evidence="1">
    <location>
        <position position="1"/>
    </location>
</feature>
<evidence type="ECO:0008006" key="3">
    <source>
        <dbReference type="Google" id="ProtNLM"/>
    </source>
</evidence>
<dbReference type="InParanoid" id="A0A067P9F1"/>
<dbReference type="EMBL" id="KL197749">
    <property type="protein sequence ID" value="KDQ51399.1"/>
    <property type="molecule type" value="Genomic_DNA"/>
</dbReference>